<proteinExistence type="predicted"/>
<evidence type="ECO:0000313" key="2">
    <source>
        <dbReference type="Proteomes" id="UP000245631"/>
    </source>
</evidence>
<dbReference type="Proteomes" id="UP000245631">
    <property type="component" value="Unassembled WGS sequence"/>
</dbReference>
<name>A0A8E2WA26_RHILI</name>
<protein>
    <submittedName>
        <fullName evidence="1">Uncharacterized protein</fullName>
    </submittedName>
</protein>
<dbReference type="EMBL" id="QGGH01000006">
    <property type="protein sequence ID" value="PWJ89806.1"/>
    <property type="molecule type" value="Genomic_DNA"/>
</dbReference>
<gene>
    <name evidence="1" type="ORF">C8D77_106129</name>
</gene>
<organism evidence="1 2">
    <name type="scientific">Rhizobium loti</name>
    <name type="common">Mesorhizobium loti</name>
    <dbReference type="NCBI Taxonomy" id="381"/>
    <lineage>
        <taxon>Bacteria</taxon>
        <taxon>Pseudomonadati</taxon>
        <taxon>Pseudomonadota</taxon>
        <taxon>Alphaproteobacteria</taxon>
        <taxon>Hyphomicrobiales</taxon>
        <taxon>Phyllobacteriaceae</taxon>
        <taxon>Mesorhizobium</taxon>
    </lineage>
</organism>
<accession>A0A8E2WA26</accession>
<evidence type="ECO:0000313" key="1">
    <source>
        <dbReference type="EMBL" id="PWJ89806.1"/>
    </source>
</evidence>
<dbReference type="GeneID" id="61053763"/>
<comment type="caution">
    <text evidence="1">The sequence shown here is derived from an EMBL/GenBank/DDBJ whole genome shotgun (WGS) entry which is preliminary data.</text>
</comment>
<dbReference type="RefSeq" id="WP_109668034.1">
    <property type="nucleotide sequence ID" value="NZ_QGGH01000006.1"/>
</dbReference>
<sequence length="130" mass="14746">MALTFEQIEKLEKISGQMDGLHKEITTLVKKSPNDGLNKFKLKFVNAVLAEANDILESTHRPLADFDQFDADDVPTTSDVAFILGQYIEELERKRADNIKREPSGVWIYRIEGSSVTVRTAPPKKIQEKK</sequence>
<reference evidence="1 2" key="1">
    <citation type="submission" date="2018-05" db="EMBL/GenBank/DDBJ databases">
        <title>Genomic Encyclopedia of Type Strains, Phase IV (KMG-IV): sequencing the most valuable type-strain genomes for metagenomic binning, comparative biology and taxonomic classification.</title>
        <authorList>
            <person name="Goeker M."/>
        </authorList>
    </citation>
    <scope>NUCLEOTIDE SEQUENCE [LARGE SCALE GENOMIC DNA]</scope>
    <source>
        <strain evidence="1 2">DSM 2626</strain>
    </source>
</reference>
<dbReference type="AlphaFoldDB" id="A0A8E2WA26"/>